<dbReference type="EMBL" id="NQIK02000010">
    <property type="protein sequence ID" value="KAF7565472.1"/>
    <property type="molecule type" value="Genomic_DNA"/>
</dbReference>
<evidence type="ECO:0000313" key="3">
    <source>
        <dbReference type="Proteomes" id="UP000245464"/>
    </source>
</evidence>
<accession>A0A317BBT2</accession>
<feature type="compositionally biased region" description="Polar residues" evidence="1">
    <location>
        <begin position="20"/>
        <end position="29"/>
    </location>
</feature>
<comment type="caution">
    <text evidence="2">The sequence shown here is derived from an EMBL/GenBank/DDBJ whole genome shotgun (WGS) entry which is preliminary data.</text>
</comment>
<protein>
    <submittedName>
        <fullName evidence="2">Uncharacterized protein</fullName>
    </submittedName>
</protein>
<feature type="region of interest" description="Disordered" evidence="1">
    <location>
        <begin position="1"/>
        <end position="55"/>
    </location>
</feature>
<proteinExistence type="predicted"/>
<evidence type="ECO:0000256" key="1">
    <source>
        <dbReference type="SAM" id="MobiDB-lite"/>
    </source>
</evidence>
<gene>
    <name evidence="2" type="ORF">PtrM4_049060</name>
</gene>
<dbReference type="KEGG" id="ptrr:90954941"/>
<name>A0A317BBT2_9PLEO</name>
<sequence length="55" mass="5791">MSSGNPFRTSQAFHQPPSIPQASFINTDISVPKARRGESDYGIPSPCLAASAGNE</sequence>
<reference evidence="2" key="1">
    <citation type="journal article" date="2018" name="BMC Genomics">
        <title>Comparative genomics of the wheat fungal pathogen Pyrenophora tritici-repentis reveals chromosomal variations and genome plasticity.</title>
        <authorList>
            <person name="Moolhuijzen P."/>
            <person name="See P.T."/>
            <person name="Hane J.K."/>
            <person name="Shi G."/>
            <person name="Liu Z."/>
            <person name="Oliver R.P."/>
            <person name="Moffat C.S."/>
        </authorList>
    </citation>
    <scope>NUCLEOTIDE SEQUENCE [LARGE SCALE GENOMIC DNA]</scope>
    <source>
        <strain evidence="2">M4</strain>
    </source>
</reference>
<organism evidence="2 3">
    <name type="scientific">Pyrenophora tritici-repentis</name>
    <dbReference type="NCBI Taxonomy" id="45151"/>
    <lineage>
        <taxon>Eukaryota</taxon>
        <taxon>Fungi</taxon>
        <taxon>Dikarya</taxon>
        <taxon>Ascomycota</taxon>
        <taxon>Pezizomycotina</taxon>
        <taxon>Dothideomycetes</taxon>
        <taxon>Pleosporomycetidae</taxon>
        <taxon>Pleosporales</taxon>
        <taxon>Pleosporineae</taxon>
        <taxon>Pleosporaceae</taxon>
        <taxon>Pyrenophora</taxon>
    </lineage>
</organism>
<evidence type="ECO:0000313" key="2">
    <source>
        <dbReference type="EMBL" id="KAF7565472.1"/>
    </source>
</evidence>
<feature type="compositionally biased region" description="Polar residues" evidence="1">
    <location>
        <begin position="1"/>
        <end position="13"/>
    </location>
</feature>
<dbReference type="Proteomes" id="UP000245464">
    <property type="component" value="Chromosome 10"/>
</dbReference>
<dbReference type="RefSeq" id="XP_065959362.1">
    <property type="nucleotide sequence ID" value="XM_066104798.1"/>
</dbReference>
<dbReference type="AlphaFoldDB" id="A0A317BBT2"/>
<dbReference type="GeneID" id="90954941"/>